<accession>A0A6C0J2I3</accession>
<evidence type="ECO:0000313" key="2">
    <source>
        <dbReference type="EMBL" id="QHT98157.1"/>
    </source>
</evidence>
<sequence>MNTKQKVFIVFIAGFSILSTSILMINTEYFLYLFMVGIWTMIFSGVLFKTYAVQTSTTRLDMGQKEQFLSDIKLLLS</sequence>
<protein>
    <submittedName>
        <fullName evidence="2">Uncharacterized protein</fullName>
    </submittedName>
</protein>
<keyword evidence="1" id="KW-0472">Membrane</keyword>
<evidence type="ECO:0000256" key="1">
    <source>
        <dbReference type="SAM" id="Phobius"/>
    </source>
</evidence>
<dbReference type="EMBL" id="MN740288">
    <property type="protein sequence ID" value="QHT98157.1"/>
    <property type="molecule type" value="Genomic_DNA"/>
</dbReference>
<reference evidence="2" key="1">
    <citation type="journal article" date="2020" name="Nature">
        <title>Giant virus diversity and host interactions through global metagenomics.</title>
        <authorList>
            <person name="Schulz F."/>
            <person name="Roux S."/>
            <person name="Paez-Espino D."/>
            <person name="Jungbluth S."/>
            <person name="Walsh D.A."/>
            <person name="Denef V.J."/>
            <person name="McMahon K.D."/>
            <person name="Konstantinidis K.T."/>
            <person name="Eloe-Fadrosh E.A."/>
            <person name="Kyrpides N.C."/>
            <person name="Woyke T."/>
        </authorList>
    </citation>
    <scope>NUCLEOTIDE SEQUENCE</scope>
    <source>
        <strain evidence="2">GVMAG-M-3300025626-8</strain>
    </source>
</reference>
<name>A0A6C0J2I3_9ZZZZ</name>
<keyword evidence="1" id="KW-0812">Transmembrane</keyword>
<dbReference type="AlphaFoldDB" id="A0A6C0J2I3"/>
<organism evidence="2">
    <name type="scientific">viral metagenome</name>
    <dbReference type="NCBI Taxonomy" id="1070528"/>
    <lineage>
        <taxon>unclassified sequences</taxon>
        <taxon>metagenomes</taxon>
        <taxon>organismal metagenomes</taxon>
    </lineage>
</organism>
<proteinExistence type="predicted"/>
<feature type="transmembrane region" description="Helical" evidence="1">
    <location>
        <begin position="31"/>
        <end position="52"/>
    </location>
</feature>
<keyword evidence="1" id="KW-1133">Transmembrane helix</keyword>
<feature type="transmembrane region" description="Helical" evidence="1">
    <location>
        <begin position="7"/>
        <end position="25"/>
    </location>
</feature>